<accession>A0A5C6M274</accession>
<keyword evidence="3" id="KW-1185">Reference proteome</keyword>
<protein>
    <submittedName>
        <fullName evidence="2">Uncharacterized protein</fullName>
    </submittedName>
</protein>
<feature type="region of interest" description="Disordered" evidence="1">
    <location>
        <begin position="76"/>
        <end position="108"/>
    </location>
</feature>
<dbReference type="EMBL" id="SRHE01000530">
    <property type="protein sequence ID" value="TWW08728.1"/>
    <property type="molecule type" value="Genomic_DNA"/>
</dbReference>
<evidence type="ECO:0000256" key="1">
    <source>
        <dbReference type="SAM" id="MobiDB-lite"/>
    </source>
</evidence>
<reference evidence="2 3" key="1">
    <citation type="submission" date="2019-08" db="EMBL/GenBank/DDBJ databases">
        <title>100 year-old enigma solved: identification of Planctomyces bekefii, the type genus and species of the phylum Planctomycetes.</title>
        <authorList>
            <person name="Svetlana D.N."/>
            <person name="Overmann J."/>
        </authorList>
    </citation>
    <scope>NUCLEOTIDE SEQUENCE [LARGE SCALE GENOMIC DNA]</scope>
    <source>
        <strain evidence="2">Phe10_nw2017</strain>
    </source>
</reference>
<evidence type="ECO:0000313" key="3">
    <source>
        <dbReference type="Proteomes" id="UP000321083"/>
    </source>
</evidence>
<reference evidence="2 3" key="2">
    <citation type="submission" date="2019-08" db="EMBL/GenBank/DDBJ databases">
        <authorList>
            <person name="Henke P."/>
        </authorList>
    </citation>
    <scope>NUCLEOTIDE SEQUENCE [LARGE SCALE GENOMIC DNA]</scope>
    <source>
        <strain evidence="2">Phe10_nw2017</strain>
    </source>
</reference>
<comment type="caution">
    <text evidence="2">The sequence shown here is derived from an EMBL/GenBank/DDBJ whole genome shotgun (WGS) entry which is preliminary data.</text>
</comment>
<proteinExistence type="predicted"/>
<sequence length="188" mass="20708">MAINFKTNIAKVAEGIQQKLLILVDADDMTRTMASTATALIRDRVHEKGLAADGTPIGTYSEGYMKVRTGDYGNSGVKTKGKNAGEKKDSGAYTKGAKAGSPRPRYNRSTDTKVILSLTRQMENDLAICATDPIKVDGGYGIGFQNKDNFEKARWCEDTYKKSIYRLTSSEKDVMDQIRNEHIKNALS</sequence>
<gene>
    <name evidence="2" type="ORF">E3A20_21440</name>
</gene>
<dbReference type="Proteomes" id="UP000321083">
    <property type="component" value="Unassembled WGS sequence"/>
</dbReference>
<evidence type="ECO:0000313" key="2">
    <source>
        <dbReference type="EMBL" id="TWW08728.1"/>
    </source>
</evidence>
<name>A0A5C6M274_9PLAN</name>
<organism evidence="2 3">
    <name type="scientific">Planctomyces bekefii</name>
    <dbReference type="NCBI Taxonomy" id="1653850"/>
    <lineage>
        <taxon>Bacteria</taxon>
        <taxon>Pseudomonadati</taxon>
        <taxon>Planctomycetota</taxon>
        <taxon>Planctomycetia</taxon>
        <taxon>Planctomycetales</taxon>
        <taxon>Planctomycetaceae</taxon>
        <taxon>Planctomyces</taxon>
    </lineage>
</organism>
<dbReference type="AlphaFoldDB" id="A0A5C6M274"/>